<protein>
    <submittedName>
        <fullName evidence="3">Peptidoglycan-binding lysin domain protein</fullName>
    </submittedName>
</protein>
<feature type="domain" description="LysM" evidence="2">
    <location>
        <begin position="251"/>
        <end position="294"/>
    </location>
</feature>
<evidence type="ECO:0000313" key="3">
    <source>
        <dbReference type="EMBL" id="AEA42058.1"/>
    </source>
</evidence>
<feature type="signal peptide" evidence="1">
    <location>
        <begin position="1"/>
        <end position="20"/>
    </location>
</feature>
<gene>
    <name evidence="3" type="ordered locus">Fluta_0048</name>
</gene>
<dbReference type="AlphaFoldDB" id="F2IAC3"/>
<evidence type="ECO:0000313" key="4">
    <source>
        <dbReference type="Proteomes" id="UP000007463"/>
    </source>
</evidence>
<dbReference type="SMART" id="SM00257">
    <property type="entry name" value="LysM"/>
    <property type="match status" value="1"/>
</dbReference>
<dbReference type="PROSITE" id="PS51782">
    <property type="entry name" value="LYSM"/>
    <property type="match status" value="1"/>
</dbReference>
<accession>F2IAC3</accession>
<organism evidence="3 4">
    <name type="scientific">Fluviicola taffensis (strain DSM 16823 / NCIMB 13979 / RW262)</name>
    <dbReference type="NCBI Taxonomy" id="755732"/>
    <lineage>
        <taxon>Bacteria</taxon>
        <taxon>Pseudomonadati</taxon>
        <taxon>Bacteroidota</taxon>
        <taxon>Flavobacteriia</taxon>
        <taxon>Flavobacteriales</taxon>
        <taxon>Crocinitomicaceae</taxon>
        <taxon>Fluviicola</taxon>
    </lineage>
</organism>
<dbReference type="Gene3D" id="3.10.350.10">
    <property type="entry name" value="LysM domain"/>
    <property type="match status" value="1"/>
</dbReference>
<sequence precursor="true">MRYLKIIFLGILLSSQTLYAQLDSELEAESVDSIVATPKKILHVPEFRKYNPDTIQLSENDLIITDSYTALGQPYVYDALHSFNRRRMDGFGGFLNDKINAGLAEIRSKGFPSDLKKLYIQIDPTTLTVHWTAVVGPSLDGRCYMHVDSRGSAGGGLPAVQKQCPRMHRLHSELIPVKQLEFNDNVLQCYNWDGVKLDTVTHAINIQQHFYKYYDPQIGSSVTLAEVAQKDAEMLFVLVSAPTKAPVKSYKRYTVKQGDTLSQIAQKQHSSPAKIKKANGLRSDLIRVGQTLKIPR</sequence>
<keyword evidence="4" id="KW-1185">Reference proteome</keyword>
<dbReference type="InterPro" id="IPR036779">
    <property type="entry name" value="LysM_dom_sf"/>
</dbReference>
<name>F2IAC3_FLUTR</name>
<dbReference type="RefSeq" id="WP_013684832.1">
    <property type="nucleotide sequence ID" value="NC_015321.1"/>
</dbReference>
<dbReference type="SUPFAM" id="SSF54106">
    <property type="entry name" value="LysM domain"/>
    <property type="match status" value="1"/>
</dbReference>
<feature type="chain" id="PRO_5003278306" evidence="1">
    <location>
        <begin position="21"/>
        <end position="296"/>
    </location>
</feature>
<dbReference type="CDD" id="cd00118">
    <property type="entry name" value="LysM"/>
    <property type="match status" value="1"/>
</dbReference>
<dbReference type="STRING" id="755732.Fluta_0048"/>
<dbReference type="KEGG" id="fte:Fluta_0048"/>
<proteinExistence type="predicted"/>
<evidence type="ECO:0000256" key="1">
    <source>
        <dbReference type="SAM" id="SignalP"/>
    </source>
</evidence>
<dbReference type="Proteomes" id="UP000007463">
    <property type="component" value="Chromosome"/>
</dbReference>
<dbReference type="Pfam" id="PF01476">
    <property type="entry name" value="LysM"/>
    <property type="match status" value="1"/>
</dbReference>
<reference evidence="3 4" key="1">
    <citation type="journal article" date="2011" name="Stand. Genomic Sci.">
        <title>Complete genome sequence of the gliding freshwater bacterium Fluviicola taffensis type strain (RW262).</title>
        <authorList>
            <person name="Woyke T."/>
            <person name="Chertkov O."/>
            <person name="Lapidus A."/>
            <person name="Nolan M."/>
            <person name="Lucas S."/>
            <person name="Del Rio T.G."/>
            <person name="Tice H."/>
            <person name="Cheng J.F."/>
            <person name="Tapia R."/>
            <person name="Han C."/>
            <person name="Goodwin L."/>
            <person name="Pitluck S."/>
            <person name="Liolios K."/>
            <person name="Pagani I."/>
            <person name="Ivanova N."/>
            <person name="Huntemann M."/>
            <person name="Mavromatis K."/>
            <person name="Mikhailova N."/>
            <person name="Pati A."/>
            <person name="Chen A."/>
            <person name="Palaniappan K."/>
            <person name="Land M."/>
            <person name="Hauser L."/>
            <person name="Brambilla E.M."/>
            <person name="Rohde M."/>
            <person name="Mwirichia R."/>
            <person name="Sikorski J."/>
            <person name="Tindall B.J."/>
            <person name="Goker M."/>
            <person name="Bristow J."/>
            <person name="Eisen J.A."/>
            <person name="Markowitz V."/>
            <person name="Hugenholtz P."/>
            <person name="Klenk H.P."/>
            <person name="Kyrpides N.C."/>
        </authorList>
    </citation>
    <scope>NUCLEOTIDE SEQUENCE [LARGE SCALE GENOMIC DNA]</scope>
    <source>
        <strain evidence="4">DSM 16823 / RW262 / RW262</strain>
    </source>
</reference>
<dbReference type="HOGENOM" id="CLU_939257_0_0_10"/>
<dbReference type="EMBL" id="CP002542">
    <property type="protein sequence ID" value="AEA42058.1"/>
    <property type="molecule type" value="Genomic_DNA"/>
</dbReference>
<reference evidence="4" key="2">
    <citation type="submission" date="2011-02" db="EMBL/GenBank/DDBJ databases">
        <title>The complete genome of Fluviicola taffensis DSM 16823.</title>
        <authorList>
            <consortium name="US DOE Joint Genome Institute (JGI-PGF)"/>
            <person name="Lucas S."/>
            <person name="Copeland A."/>
            <person name="Lapidus A."/>
            <person name="Bruce D."/>
            <person name="Goodwin L."/>
            <person name="Pitluck S."/>
            <person name="Kyrpides N."/>
            <person name="Mavromatis K."/>
            <person name="Ivanova N."/>
            <person name="Mikhailova N."/>
            <person name="Pagani I."/>
            <person name="Chertkov O."/>
            <person name="Detter J.C."/>
            <person name="Han C."/>
            <person name="Tapia R."/>
            <person name="Land M."/>
            <person name="Hauser L."/>
            <person name="Markowitz V."/>
            <person name="Cheng J.-F."/>
            <person name="Hugenholtz P."/>
            <person name="Woyke T."/>
            <person name="Wu D."/>
            <person name="Tindall B."/>
            <person name="Pomrenke H.G."/>
            <person name="Brambilla E."/>
            <person name="Klenk H.-P."/>
            <person name="Eisen J.A."/>
        </authorList>
    </citation>
    <scope>NUCLEOTIDE SEQUENCE [LARGE SCALE GENOMIC DNA]</scope>
    <source>
        <strain evidence="4">DSM 16823 / RW262 / RW262</strain>
    </source>
</reference>
<keyword evidence="1" id="KW-0732">Signal</keyword>
<evidence type="ECO:0000259" key="2">
    <source>
        <dbReference type="PROSITE" id="PS51782"/>
    </source>
</evidence>
<dbReference type="eggNOG" id="COG1388">
    <property type="taxonomic scope" value="Bacteria"/>
</dbReference>
<dbReference type="InterPro" id="IPR018392">
    <property type="entry name" value="LysM"/>
</dbReference>